<keyword evidence="1" id="KW-0472">Membrane</keyword>
<feature type="transmembrane region" description="Helical" evidence="1">
    <location>
        <begin position="32"/>
        <end position="49"/>
    </location>
</feature>
<feature type="transmembrane region" description="Helical" evidence="1">
    <location>
        <begin position="7"/>
        <end position="26"/>
    </location>
</feature>
<dbReference type="AlphaFoldDB" id="A0A914KW61"/>
<keyword evidence="1" id="KW-1133">Transmembrane helix</keyword>
<organism evidence="2 3">
    <name type="scientific">Meloidogyne incognita</name>
    <name type="common">Southern root-knot nematode worm</name>
    <name type="synonym">Oxyuris incognita</name>
    <dbReference type="NCBI Taxonomy" id="6306"/>
    <lineage>
        <taxon>Eukaryota</taxon>
        <taxon>Metazoa</taxon>
        <taxon>Ecdysozoa</taxon>
        <taxon>Nematoda</taxon>
        <taxon>Chromadorea</taxon>
        <taxon>Rhabditida</taxon>
        <taxon>Tylenchina</taxon>
        <taxon>Tylenchomorpha</taxon>
        <taxon>Tylenchoidea</taxon>
        <taxon>Meloidogynidae</taxon>
        <taxon>Meloidogyninae</taxon>
        <taxon>Meloidogyne</taxon>
        <taxon>Meloidogyne incognita group</taxon>
    </lineage>
</organism>
<protein>
    <submittedName>
        <fullName evidence="3">Candidate secreted effector</fullName>
    </submittedName>
</protein>
<sequence>MLLLIIIIQVLIHMVVFTVCFCFTILTFPIEGFWLSGSLLVFPLVGCGFEHSGSKARIAKFV</sequence>
<dbReference type="Proteomes" id="UP000887563">
    <property type="component" value="Unplaced"/>
</dbReference>
<keyword evidence="2" id="KW-1185">Reference proteome</keyword>
<reference evidence="3" key="1">
    <citation type="submission" date="2022-11" db="UniProtKB">
        <authorList>
            <consortium name="WormBaseParasite"/>
        </authorList>
    </citation>
    <scope>IDENTIFICATION</scope>
</reference>
<name>A0A914KW61_MELIC</name>
<keyword evidence="1" id="KW-0812">Transmembrane</keyword>
<evidence type="ECO:0000313" key="3">
    <source>
        <dbReference type="WBParaSite" id="Minc3s00137g05749"/>
    </source>
</evidence>
<proteinExistence type="predicted"/>
<evidence type="ECO:0000256" key="1">
    <source>
        <dbReference type="SAM" id="Phobius"/>
    </source>
</evidence>
<evidence type="ECO:0000313" key="2">
    <source>
        <dbReference type="Proteomes" id="UP000887563"/>
    </source>
</evidence>
<accession>A0A914KW61</accession>
<dbReference type="WBParaSite" id="Minc3s00137g05749">
    <property type="protein sequence ID" value="Minc3s00137g05749"/>
    <property type="gene ID" value="Minc3s00137g05749"/>
</dbReference>